<evidence type="ECO:0000313" key="2">
    <source>
        <dbReference type="Proteomes" id="UP000254937"/>
    </source>
</evidence>
<accession>A0A370Q0S2</accession>
<keyword evidence="2" id="KW-1185">Reference proteome</keyword>
<gene>
    <name evidence="1" type="ORF">M752DRAFT_9383</name>
</gene>
<protein>
    <submittedName>
        <fullName evidence="1">Uncharacterized protein</fullName>
    </submittedName>
</protein>
<reference evidence="1 2" key="1">
    <citation type="submission" date="2018-07" db="EMBL/GenBank/DDBJ databases">
        <title>Section-level genome sequencing of Aspergillus section Nigri to investigate inter- and intra-species variation.</title>
        <authorList>
            <consortium name="DOE Joint Genome Institute"/>
            <person name="Vesth T.C."/>
            <person name="Nybo J.L."/>
            <person name="Theobald S."/>
            <person name="Frisvad J.C."/>
            <person name="Larsen T.O."/>
            <person name="Nielsen K.F."/>
            <person name="Hoof J.B."/>
            <person name="Brandl J."/>
            <person name="Salamov A."/>
            <person name="Riley R."/>
            <person name="Gladden J.M."/>
            <person name="Phatale P."/>
            <person name="Nielsen M.T."/>
            <person name="Lyhne E.K."/>
            <person name="Kogle M.E."/>
            <person name="Strasser K."/>
            <person name="McDonnell E."/>
            <person name="Barry K."/>
            <person name="Clum A."/>
            <person name="Chen C."/>
            <person name="Nolan M."/>
            <person name="Sandor L."/>
            <person name="Kuo A."/>
            <person name="Lipzen A."/>
            <person name="Hainaut M."/>
            <person name="Drula E."/>
            <person name="Tsang A."/>
            <person name="Magnuson J.K."/>
            <person name="Henrissat B."/>
            <person name="Wiebenga A."/>
            <person name="Simmons B.A."/>
            <person name="Makela M.R."/>
            <person name="De vries R.P."/>
            <person name="Grigoriev I.V."/>
            <person name="Mortensen U.H."/>
            <person name="Baker S.E."/>
            <person name="Andersen M.R."/>
        </authorList>
    </citation>
    <scope>NUCLEOTIDE SEQUENCE [LARGE SCALE GENOMIC DNA]</scope>
    <source>
        <strain evidence="1 2">ATCC 13157</strain>
    </source>
</reference>
<dbReference type="EMBL" id="KZ851844">
    <property type="protein sequence ID" value="RDK48040.1"/>
    <property type="molecule type" value="Genomic_DNA"/>
</dbReference>
<dbReference type="Proteomes" id="UP000254937">
    <property type="component" value="Unassembled WGS sequence"/>
</dbReference>
<dbReference type="AlphaFoldDB" id="A0A370Q0S2"/>
<sequence>MERASHRCLSSCRPQRSNAATRSQPLCFAQYTRLPSICLLPLPPWAPLGSEERSRHPDRCPLRVLIGSRTRLSGYPVPVDRLRWHYYGVEVKKGCYLLTNRLTRIKYAVALNTWVRASPRNPQGPLSAHYASCYYSSLVPDKQAILIATGHCRITPCLLEACHLQFLVSRISIVVRGHAVMARAAGVGLQENNCESMW</sequence>
<name>A0A370Q0S2_ASPPH</name>
<organism evidence="1 2">
    <name type="scientific">Aspergillus phoenicis ATCC 13157</name>
    <dbReference type="NCBI Taxonomy" id="1353007"/>
    <lineage>
        <taxon>Eukaryota</taxon>
        <taxon>Fungi</taxon>
        <taxon>Dikarya</taxon>
        <taxon>Ascomycota</taxon>
        <taxon>Pezizomycotina</taxon>
        <taxon>Eurotiomycetes</taxon>
        <taxon>Eurotiomycetidae</taxon>
        <taxon>Eurotiales</taxon>
        <taxon>Aspergillaceae</taxon>
        <taxon>Aspergillus</taxon>
    </lineage>
</organism>
<proteinExistence type="predicted"/>
<evidence type="ECO:0000313" key="1">
    <source>
        <dbReference type="EMBL" id="RDK48040.1"/>
    </source>
</evidence>